<dbReference type="KEGG" id="ima:PO878_16935"/>
<feature type="domain" description="Acyl-CoA thioesterase-like C-terminal" evidence="4">
    <location>
        <begin position="136"/>
        <end position="264"/>
    </location>
</feature>
<evidence type="ECO:0000256" key="2">
    <source>
        <dbReference type="ARBA" id="ARBA00022801"/>
    </source>
</evidence>
<dbReference type="SUPFAM" id="SSF54637">
    <property type="entry name" value="Thioesterase/thiol ester dehydrase-isomerase"/>
    <property type="match status" value="2"/>
</dbReference>
<evidence type="ECO:0000313" key="5">
    <source>
        <dbReference type="EMBL" id="WCO66189.1"/>
    </source>
</evidence>
<dbReference type="InterPro" id="IPR003703">
    <property type="entry name" value="Acyl_CoA_thio"/>
</dbReference>
<organism evidence="5 6">
    <name type="scientific">Iamia majanohamensis</name>
    <dbReference type="NCBI Taxonomy" id="467976"/>
    <lineage>
        <taxon>Bacteria</taxon>
        <taxon>Bacillati</taxon>
        <taxon>Actinomycetota</taxon>
        <taxon>Acidimicrobiia</taxon>
        <taxon>Acidimicrobiales</taxon>
        <taxon>Iamiaceae</taxon>
        <taxon>Iamia</taxon>
    </lineage>
</organism>
<dbReference type="AlphaFoldDB" id="A0AAF0BVA3"/>
<evidence type="ECO:0000256" key="1">
    <source>
        <dbReference type="ARBA" id="ARBA00006538"/>
    </source>
</evidence>
<dbReference type="EMBL" id="CP116942">
    <property type="protein sequence ID" value="WCO66189.1"/>
    <property type="molecule type" value="Genomic_DNA"/>
</dbReference>
<accession>A0AAF0BVA3</accession>
<keyword evidence="6" id="KW-1185">Reference proteome</keyword>
<dbReference type="GO" id="GO:0006637">
    <property type="term" value="P:acyl-CoA metabolic process"/>
    <property type="evidence" value="ECO:0007669"/>
    <property type="project" value="InterPro"/>
</dbReference>
<dbReference type="CDD" id="cd03444">
    <property type="entry name" value="Thioesterase_II_repeat1"/>
    <property type="match status" value="1"/>
</dbReference>
<protein>
    <submittedName>
        <fullName evidence="5">Thioesterase family protein</fullName>
    </submittedName>
</protein>
<gene>
    <name evidence="5" type="ORF">PO878_16935</name>
</gene>
<dbReference type="InterPro" id="IPR042171">
    <property type="entry name" value="Acyl-CoA_hotdog"/>
</dbReference>
<dbReference type="GO" id="GO:0009062">
    <property type="term" value="P:fatty acid catabolic process"/>
    <property type="evidence" value="ECO:0007669"/>
    <property type="project" value="TreeGrafter"/>
</dbReference>
<dbReference type="Gene3D" id="2.40.160.210">
    <property type="entry name" value="Acyl-CoA thioesterase, double hotdog domain"/>
    <property type="match status" value="1"/>
</dbReference>
<dbReference type="InterPro" id="IPR049449">
    <property type="entry name" value="TesB_ACOT8-like_N"/>
</dbReference>
<proteinExistence type="inferred from homology"/>
<dbReference type="Pfam" id="PF13622">
    <property type="entry name" value="4HBT_3"/>
    <property type="match status" value="1"/>
</dbReference>
<evidence type="ECO:0000259" key="4">
    <source>
        <dbReference type="Pfam" id="PF20789"/>
    </source>
</evidence>
<dbReference type="CDD" id="cd03445">
    <property type="entry name" value="Thioesterase_II_repeat2"/>
    <property type="match status" value="1"/>
</dbReference>
<name>A0AAF0BVA3_9ACTN</name>
<dbReference type="GO" id="GO:0047617">
    <property type="term" value="F:fatty acyl-CoA hydrolase activity"/>
    <property type="evidence" value="ECO:0007669"/>
    <property type="project" value="InterPro"/>
</dbReference>
<evidence type="ECO:0000259" key="3">
    <source>
        <dbReference type="Pfam" id="PF13622"/>
    </source>
</evidence>
<dbReference type="PANTHER" id="PTHR11066">
    <property type="entry name" value="ACYL-COA THIOESTERASE"/>
    <property type="match status" value="1"/>
</dbReference>
<dbReference type="Pfam" id="PF20789">
    <property type="entry name" value="4HBT_3C"/>
    <property type="match status" value="1"/>
</dbReference>
<dbReference type="PANTHER" id="PTHR11066:SF34">
    <property type="entry name" value="ACYL-COENZYME A THIOESTERASE 8"/>
    <property type="match status" value="1"/>
</dbReference>
<reference evidence="5" key="1">
    <citation type="submission" date="2023-01" db="EMBL/GenBank/DDBJ databases">
        <title>The diversity of Class Acidimicrobiia in South China Sea sediment environments and the proposal of Iamia marina sp. nov., a novel species of the genus Iamia.</title>
        <authorList>
            <person name="He Y."/>
            <person name="Tian X."/>
        </authorList>
    </citation>
    <scope>NUCLEOTIDE SEQUENCE</scope>
    <source>
        <strain evidence="5">DSM 19957</strain>
    </source>
</reference>
<dbReference type="Proteomes" id="UP001216390">
    <property type="component" value="Chromosome"/>
</dbReference>
<evidence type="ECO:0000313" key="6">
    <source>
        <dbReference type="Proteomes" id="UP001216390"/>
    </source>
</evidence>
<dbReference type="RefSeq" id="WP_272735713.1">
    <property type="nucleotide sequence ID" value="NZ_CP116942.1"/>
</dbReference>
<keyword evidence="2" id="KW-0378">Hydrolase</keyword>
<feature type="domain" description="Acyl-CoA thioesterase-like N-terminal HotDog" evidence="3">
    <location>
        <begin position="32"/>
        <end position="111"/>
    </location>
</feature>
<dbReference type="InterPro" id="IPR049450">
    <property type="entry name" value="ACOT8-like_C"/>
</dbReference>
<comment type="similarity">
    <text evidence="1">Belongs to the C/M/P thioester hydrolase family.</text>
</comment>
<dbReference type="InterPro" id="IPR029069">
    <property type="entry name" value="HotDog_dom_sf"/>
</dbReference>
<sequence>MAPADPTRSFTAMMAMEPHGPDTFVGAGPRYPWGGLYGGQIVAQALGAAAATVDPAYRVHSLHAYFIRRGDHSEPVRYEVARTRNGRSFCTRTVEARQAVGAILSLSASFQVDEDAPEVQIAGLPEVTPPDAITDTSWSSFYDRRPLPPGDRPGEQAAWMRAVLDEGDGGVSAPALHAAALAYISDDLATDAAHAIDPRHADDWENLAGFSLDHAIWFHRPLRADEWHLHTMRCHGLMSSRGLSVGEVFTAEGVHVATVTQEVLLRARR</sequence>